<proteinExistence type="predicted"/>
<dbReference type="AlphaFoldDB" id="S3C5W9"/>
<evidence type="ECO:0000313" key="3">
    <source>
        <dbReference type="Proteomes" id="UP000016923"/>
    </source>
</evidence>
<keyword evidence="2" id="KW-0808">Transferase</keyword>
<organism evidence="2 3">
    <name type="scientific">Ophiostoma piceae (strain UAMH 11346)</name>
    <name type="common">Sap stain fungus</name>
    <dbReference type="NCBI Taxonomy" id="1262450"/>
    <lineage>
        <taxon>Eukaryota</taxon>
        <taxon>Fungi</taxon>
        <taxon>Dikarya</taxon>
        <taxon>Ascomycota</taxon>
        <taxon>Pezizomycotina</taxon>
        <taxon>Sordariomycetes</taxon>
        <taxon>Sordariomycetidae</taxon>
        <taxon>Ophiostomatales</taxon>
        <taxon>Ophiostomataceae</taxon>
        <taxon>Ophiostoma</taxon>
    </lineage>
</organism>
<sequence>MAGFTLRAAREADMPEIARIATHYILNTVITFHEEVQPVDVYAKAFHSCQALGLPYLVAVKPSKEDADRGKDAGNDAGTKEAPNETVIGYAYANGYRAERMGYRFASELSIFCDPGYTGCGVGSRLLGELLAILKTPSSFLTAPYNGSYPAGIEPRKVRQLISVMSIDVTGKREGKALQGFYESFGFVFRGRLVEIGYKFGRWIDTVELQYTFY</sequence>
<name>S3C5W9_OPHP1</name>
<gene>
    <name evidence="2" type="ORF">F503_04541</name>
</gene>
<dbReference type="InterPro" id="IPR016181">
    <property type="entry name" value="Acyl_CoA_acyltransferase"/>
</dbReference>
<feature type="domain" description="N-acetyltransferase" evidence="1">
    <location>
        <begin position="34"/>
        <end position="214"/>
    </location>
</feature>
<dbReference type="Pfam" id="PF00583">
    <property type="entry name" value="Acetyltransf_1"/>
    <property type="match status" value="1"/>
</dbReference>
<dbReference type="HOGENOM" id="CLU_013985_4_1_1"/>
<dbReference type="eggNOG" id="ENOG502S5BC">
    <property type="taxonomic scope" value="Eukaryota"/>
</dbReference>
<protein>
    <submittedName>
        <fullName evidence="2">Gnat family n-acetyltransferase</fullName>
    </submittedName>
</protein>
<dbReference type="InterPro" id="IPR000182">
    <property type="entry name" value="GNAT_dom"/>
</dbReference>
<reference evidence="2 3" key="1">
    <citation type="journal article" date="2013" name="BMC Genomics">
        <title>The genome and transcriptome of the pine saprophyte Ophiostoma piceae, and a comparison with the bark beetle-associated pine pathogen Grosmannia clavigera.</title>
        <authorList>
            <person name="Haridas S."/>
            <person name="Wang Y."/>
            <person name="Lim L."/>
            <person name="Massoumi Alamouti S."/>
            <person name="Jackman S."/>
            <person name="Docking R."/>
            <person name="Robertson G."/>
            <person name="Birol I."/>
            <person name="Bohlmann J."/>
            <person name="Breuil C."/>
        </authorList>
    </citation>
    <scope>NUCLEOTIDE SEQUENCE [LARGE SCALE GENOMIC DNA]</scope>
    <source>
        <strain evidence="2 3">UAMH 11346</strain>
    </source>
</reference>
<dbReference type="Proteomes" id="UP000016923">
    <property type="component" value="Unassembled WGS sequence"/>
</dbReference>
<dbReference type="OMA" id="YMKWGFV"/>
<dbReference type="SUPFAM" id="SSF55729">
    <property type="entry name" value="Acyl-CoA N-acyltransferases (Nat)"/>
    <property type="match status" value="1"/>
</dbReference>
<evidence type="ECO:0000259" key="1">
    <source>
        <dbReference type="PROSITE" id="PS51186"/>
    </source>
</evidence>
<evidence type="ECO:0000313" key="2">
    <source>
        <dbReference type="EMBL" id="EPE08954.1"/>
    </source>
</evidence>
<dbReference type="Gene3D" id="3.40.630.30">
    <property type="match status" value="1"/>
</dbReference>
<dbReference type="PROSITE" id="PS51186">
    <property type="entry name" value="GNAT"/>
    <property type="match status" value="1"/>
</dbReference>
<accession>S3C5W9</accession>
<keyword evidence="3" id="KW-1185">Reference proteome</keyword>
<dbReference type="OrthoDB" id="2129362at2759"/>
<dbReference type="STRING" id="1262450.S3C5W9"/>
<dbReference type="GO" id="GO:0016747">
    <property type="term" value="F:acyltransferase activity, transferring groups other than amino-acyl groups"/>
    <property type="evidence" value="ECO:0007669"/>
    <property type="project" value="InterPro"/>
</dbReference>
<dbReference type="EMBL" id="KE148148">
    <property type="protein sequence ID" value="EPE08954.1"/>
    <property type="molecule type" value="Genomic_DNA"/>
</dbReference>
<dbReference type="VEuPathDB" id="FungiDB:F503_04541"/>